<dbReference type="GO" id="GO:0070507">
    <property type="term" value="P:regulation of microtubule cytoskeleton organization"/>
    <property type="evidence" value="ECO:0007669"/>
    <property type="project" value="UniProtKB-UniRule"/>
</dbReference>
<dbReference type="Proteomes" id="UP000030762">
    <property type="component" value="Unassembled WGS sequence"/>
</dbReference>
<comment type="catalytic activity">
    <reaction evidence="3">
        <text>L-lysyl-[alpha-tubulin] + acetyl-CoA = N(6)-acetyl-L-lysyl-[alpha-tubulin] + CoA + H(+)</text>
        <dbReference type="Rhea" id="RHEA:15277"/>
        <dbReference type="Rhea" id="RHEA-COMP:11278"/>
        <dbReference type="Rhea" id="RHEA-COMP:11279"/>
        <dbReference type="ChEBI" id="CHEBI:15378"/>
        <dbReference type="ChEBI" id="CHEBI:29969"/>
        <dbReference type="ChEBI" id="CHEBI:57287"/>
        <dbReference type="ChEBI" id="CHEBI:57288"/>
        <dbReference type="ChEBI" id="CHEBI:61930"/>
        <dbReference type="EC" id="2.3.1.108"/>
    </reaction>
</comment>
<evidence type="ECO:0000256" key="3">
    <source>
        <dbReference type="HAMAP-Rule" id="MF_03130"/>
    </source>
</evidence>
<proteinExistence type="inferred from homology"/>
<comment type="caution">
    <text evidence="3">Lacks conserved residue(s) required for the propagation of feature annotation.</text>
</comment>
<evidence type="ECO:0000256" key="1">
    <source>
        <dbReference type="ARBA" id="ARBA00022679"/>
    </source>
</evidence>
<dbReference type="EMBL" id="JH767143">
    <property type="protein sequence ID" value="EQC37860.1"/>
    <property type="molecule type" value="Genomic_DNA"/>
</dbReference>
<evidence type="ECO:0000256" key="2">
    <source>
        <dbReference type="ARBA" id="ARBA00023315"/>
    </source>
</evidence>
<dbReference type="RefSeq" id="XP_008608793.1">
    <property type="nucleotide sequence ID" value="XM_008610571.1"/>
</dbReference>
<dbReference type="PROSITE" id="PS51730">
    <property type="entry name" value="GNAT_ATAT"/>
    <property type="match status" value="1"/>
</dbReference>
<protein>
    <recommendedName>
        <fullName evidence="3">Alpha-tubulin N-acetyltransferase</fullName>
        <shortName evidence="3">Alpha-TAT</shortName>
        <shortName evidence="3">TAT</shortName>
        <ecNumber evidence="3">2.3.1.108</ecNumber>
    </recommendedName>
    <alternativeName>
        <fullName evidence="3">Acetyltransferase mec-17 homolog</fullName>
    </alternativeName>
</protein>
<dbReference type="Pfam" id="PF05301">
    <property type="entry name" value="Acetyltransf_16"/>
    <property type="match status" value="1"/>
</dbReference>
<dbReference type="InterPro" id="IPR038746">
    <property type="entry name" value="Atat"/>
</dbReference>
<feature type="binding site" evidence="3">
    <location>
        <begin position="149"/>
        <end position="158"/>
    </location>
    <ligand>
        <name>acetyl-CoA</name>
        <dbReference type="ChEBI" id="CHEBI:57288"/>
    </ligand>
</feature>
<feature type="site" description="Crucial for catalytic activity" evidence="3">
    <location>
        <position position="48"/>
    </location>
</feature>
<dbReference type="InParanoid" id="T0QUZ7"/>
<dbReference type="GO" id="GO:0019799">
    <property type="term" value="F:tubulin N-acetyltransferase activity"/>
    <property type="evidence" value="ECO:0007669"/>
    <property type="project" value="UniProtKB-UniRule"/>
</dbReference>
<feature type="domain" description="N-acetyltransferase" evidence="4">
    <location>
        <begin position="1"/>
        <end position="179"/>
    </location>
</feature>
<dbReference type="OMA" id="IKQPNNF"/>
<dbReference type="GO" id="GO:0005874">
    <property type="term" value="C:microtubule"/>
    <property type="evidence" value="ECO:0007669"/>
    <property type="project" value="InterPro"/>
</dbReference>
<dbReference type="Gene3D" id="3.40.630.30">
    <property type="match status" value="1"/>
</dbReference>
<dbReference type="VEuPathDB" id="FungiDB:SDRG_04882"/>
<gene>
    <name evidence="5" type="ORF">SDRG_04882</name>
</gene>
<dbReference type="PANTHER" id="PTHR12327:SF0">
    <property type="entry name" value="ALPHA-TUBULIN N-ACETYLTRANSFERASE 1"/>
    <property type="match status" value="1"/>
</dbReference>
<keyword evidence="2 3" id="KW-0012">Acyltransferase</keyword>
<dbReference type="EC" id="2.3.1.108" evidence="3"/>
<keyword evidence="1 3" id="KW-0808">Transferase</keyword>
<evidence type="ECO:0000313" key="6">
    <source>
        <dbReference type="Proteomes" id="UP000030762"/>
    </source>
</evidence>
<evidence type="ECO:0000313" key="5">
    <source>
        <dbReference type="EMBL" id="EQC37860.1"/>
    </source>
</evidence>
<dbReference type="OrthoDB" id="447510at2759"/>
<dbReference type="AlphaFoldDB" id="T0QUZ7"/>
<sequence length="183" mass="20834">MDLEWRGISCPASMRCCTLDELLATLPSDRERLEAQIDRLGEQSAEAQGLRQPITSMVLVQSPKSLDEGHIVHVLVDDRQNGEIVGYLKTGTKHLYYMTAAGAYKEMDPVCVLDFYVVQQRHGHGAMLFRSMLERLQLRAKDLAYDRPSPKLGPFLAKYFGLRSFVPQSNRFVLFDAYFETTQ</sequence>
<comment type="function">
    <text evidence="3">Specifically acetylates 'Lys-40' in alpha-tubulin on the lumenal side of microtubules. Promotes microtubule destabilization and accelerates microtubule dynamics; this activity may be independent of acetylation activity. Acetylates alpha-tubulin with a slow enzymatic rate, due to a catalytic site that is not optimized for acetyl transfer. Enters the microtubule through each end and diffuses quickly throughout the lumen of microtubules. Acetylates only long/old microtubules because of its slow acetylation rate since it does not have time to act on dynamically unstable microtubules before the enzyme is released.</text>
</comment>
<reference evidence="5 6" key="1">
    <citation type="submission" date="2012-04" db="EMBL/GenBank/DDBJ databases">
        <title>The Genome Sequence of Saprolegnia declina VS20.</title>
        <authorList>
            <consortium name="The Broad Institute Genome Sequencing Platform"/>
            <person name="Russ C."/>
            <person name="Nusbaum C."/>
            <person name="Tyler B."/>
            <person name="van West P."/>
            <person name="Dieguez-Uribeondo J."/>
            <person name="de Bruijn I."/>
            <person name="Tripathy S."/>
            <person name="Jiang R."/>
            <person name="Young S.K."/>
            <person name="Zeng Q."/>
            <person name="Gargeya S."/>
            <person name="Fitzgerald M."/>
            <person name="Haas B."/>
            <person name="Abouelleil A."/>
            <person name="Alvarado L."/>
            <person name="Arachchi H.M."/>
            <person name="Berlin A."/>
            <person name="Chapman S.B."/>
            <person name="Goldberg J."/>
            <person name="Griggs A."/>
            <person name="Gujja S."/>
            <person name="Hansen M."/>
            <person name="Howarth C."/>
            <person name="Imamovic A."/>
            <person name="Larimer J."/>
            <person name="McCowen C."/>
            <person name="Montmayeur A."/>
            <person name="Murphy C."/>
            <person name="Neiman D."/>
            <person name="Pearson M."/>
            <person name="Priest M."/>
            <person name="Roberts A."/>
            <person name="Saif S."/>
            <person name="Shea T."/>
            <person name="Sisk P."/>
            <person name="Sykes S."/>
            <person name="Wortman J."/>
            <person name="Nusbaum C."/>
            <person name="Birren B."/>
        </authorList>
    </citation>
    <scope>NUCLEOTIDE SEQUENCE [LARGE SCALE GENOMIC DNA]</scope>
    <source>
        <strain evidence="5 6">VS20</strain>
    </source>
</reference>
<organism evidence="5 6">
    <name type="scientific">Saprolegnia diclina (strain VS20)</name>
    <dbReference type="NCBI Taxonomy" id="1156394"/>
    <lineage>
        <taxon>Eukaryota</taxon>
        <taxon>Sar</taxon>
        <taxon>Stramenopiles</taxon>
        <taxon>Oomycota</taxon>
        <taxon>Saprolegniomycetes</taxon>
        <taxon>Saprolegniales</taxon>
        <taxon>Saprolegniaceae</taxon>
        <taxon>Saprolegnia</taxon>
    </lineage>
</organism>
<accession>T0QUZ7</accession>
<name>T0QUZ7_SAPDV</name>
<comment type="similarity">
    <text evidence="3">Belongs to the acetyltransferase ATAT1 family.</text>
</comment>
<dbReference type="HAMAP" id="MF_03130">
    <property type="entry name" value="mec17"/>
    <property type="match status" value="1"/>
</dbReference>
<dbReference type="PANTHER" id="PTHR12327">
    <property type="entry name" value="ALPHA-TUBULIN N-ACETYLTRANSFERASE 1"/>
    <property type="match status" value="1"/>
</dbReference>
<dbReference type="eggNOG" id="KOG4601">
    <property type="taxonomic scope" value="Eukaryota"/>
</dbReference>
<evidence type="ECO:0000259" key="4">
    <source>
        <dbReference type="PROSITE" id="PS51730"/>
    </source>
</evidence>
<dbReference type="InterPro" id="IPR007965">
    <property type="entry name" value="GNAT_ATAT"/>
</dbReference>
<dbReference type="GeneID" id="19945609"/>
<keyword evidence="6" id="KW-1185">Reference proteome</keyword>